<evidence type="ECO:0000313" key="2">
    <source>
        <dbReference type="EMBL" id="KTD00183.1"/>
    </source>
</evidence>
<dbReference type="Proteomes" id="UP000054698">
    <property type="component" value="Unassembled WGS sequence"/>
</dbReference>
<feature type="domain" description="DNA binding HTH" evidence="1">
    <location>
        <begin position="40"/>
        <end position="80"/>
    </location>
</feature>
<dbReference type="InterPro" id="IPR002197">
    <property type="entry name" value="HTH_Fis"/>
</dbReference>
<dbReference type="InterPro" id="IPR009057">
    <property type="entry name" value="Homeodomain-like_sf"/>
</dbReference>
<dbReference type="GO" id="GO:0043565">
    <property type="term" value="F:sequence-specific DNA binding"/>
    <property type="evidence" value="ECO:0007669"/>
    <property type="project" value="InterPro"/>
</dbReference>
<evidence type="ECO:0000313" key="5">
    <source>
        <dbReference type="Proteomes" id="UP000251942"/>
    </source>
</evidence>
<dbReference type="PANTHER" id="PTHR47918">
    <property type="entry name" value="DNA-BINDING PROTEIN FIS"/>
    <property type="match status" value="1"/>
</dbReference>
<sequence>MEIIETNKAGTLSAAVTTLINTHIEAMGKNQVKNLYALVMEAIEPALFKEVLKFSHYNQSEAARCLGLSRGTLRTRLEAYFGEKYISKLKG</sequence>
<dbReference type="PRINTS" id="PR01590">
    <property type="entry name" value="HTHFIS"/>
</dbReference>
<accession>A0A0W0TXP7</accession>
<evidence type="ECO:0000313" key="4">
    <source>
        <dbReference type="Proteomes" id="UP000054698"/>
    </source>
</evidence>
<reference evidence="3 5" key="2">
    <citation type="submission" date="2018-06" db="EMBL/GenBank/DDBJ databases">
        <authorList>
            <consortium name="Pathogen Informatics"/>
            <person name="Doyle S."/>
        </authorList>
    </citation>
    <scope>NUCLEOTIDE SEQUENCE [LARGE SCALE GENOMIC DNA]</scope>
    <source>
        <strain evidence="3 5">NCTC12022</strain>
    </source>
</reference>
<dbReference type="AlphaFoldDB" id="A0A0W0TXP7"/>
<dbReference type="EMBL" id="LNYB01000041">
    <property type="protein sequence ID" value="KTD00183.1"/>
    <property type="molecule type" value="Genomic_DNA"/>
</dbReference>
<dbReference type="SUPFAM" id="SSF46689">
    <property type="entry name" value="Homeodomain-like"/>
    <property type="match status" value="1"/>
</dbReference>
<dbReference type="RefSeq" id="WP_058445018.1">
    <property type="nucleotide sequence ID" value="NZ_CAAAHT010000061.1"/>
</dbReference>
<dbReference type="PATRIC" id="fig|453.4.peg.1366"/>
<name>A0A0W0TXP7_9GAMM</name>
<dbReference type="Gene3D" id="1.10.10.60">
    <property type="entry name" value="Homeodomain-like"/>
    <property type="match status" value="1"/>
</dbReference>
<evidence type="ECO:0000313" key="3">
    <source>
        <dbReference type="EMBL" id="SPX60144.1"/>
    </source>
</evidence>
<dbReference type="PANTHER" id="PTHR47918:SF1">
    <property type="entry name" value="DNA-BINDING PROTEIN FIS"/>
    <property type="match status" value="1"/>
</dbReference>
<dbReference type="InterPro" id="IPR050207">
    <property type="entry name" value="Trans_regulatory_Fis"/>
</dbReference>
<dbReference type="Pfam" id="PF02954">
    <property type="entry name" value="HTH_8"/>
    <property type="match status" value="1"/>
</dbReference>
<dbReference type="STRING" id="453.Lfee_1259"/>
<dbReference type="Proteomes" id="UP000251942">
    <property type="component" value="Unassembled WGS sequence"/>
</dbReference>
<organism evidence="2 4">
    <name type="scientific">Legionella feeleii</name>
    <dbReference type="NCBI Taxonomy" id="453"/>
    <lineage>
        <taxon>Bacteria</taxon>
        <taxon>Pseudomonadati</taxon>
        <taxon>Pseudomonadota</taxon>
        <taxon>Gammaproteobacteria</taxon>
        <taxon>Legionellales</taxon>
        <taxon>Legionellaceae</taxon>
        <taxon>Legionella</taxon>
    </lineage>
</organism>
<keyword evidence="4" id="KW-1185">Reference proteome</keyword>
<gene>
    <name evidence="2" type="primary">fis_3</name>
    <name evidence="3" type="synonym">fis_2</name>
    <name evidence="2" type="ORF">Lfee_1259</name>
    <name evidence="3" type="ORF">NCTC12022_00860</name>
</gene>
<protein>
    <submittedName>
        <fullName evidence="2">Fis transcriptional activator</fullName>
    </submittedName>
</protein>
<reference evidence="2 4" key="1">
    <citation type="submission" date="2015-11" db="EMBL/GenBank/DDBJ databases">
        <title>Genomic analysis of 38 Legionella species identifies large and diverse effector repertoires.</title>
        <authorList>
            <person name="Burstein D."/>
            <person name="Amaro F."/>
            <person name="Zusman T."/>
            <person name="Lifshitz Z."/>
            <person name="Cohen O."/>
            <person name="Gilbert J.A."/>
            <person name="Pupko T."/>
            <person name="Shuman H.A."/>
            <person name="Segal G."/>
        </authorList>
    </citation>
    <scope>NUCLEOTIDE SEQUENCE [LARGE SCALE GENOMIC DNA]</scope>
    <source>
        <strain evidence="2 4">WO-44C</strain>
    </source>
</reference>
<proteinExistence type="predicted"/>
<dbReference type="EMBL" id="UASS01000006">
    <property type="protein sequence ID" value="SPX60144.1"/>
    <property type="molecule type" value="Genomic_DNA"/>
</dbReference>
<evidence type="ECO:0000259" key="1">
    <source>
        <dbReference type="Pfam" id="PF02954"/>
    </source>
</evidence>